<dbReference type="SUPFAM" id="SSF52540">
    <property type="entry name" value="P-loop containing nucleoside triphosphate hydrolases"/>
    <property type="match status" value="1"/>
</dbReference>
<accession>A0ABZ0I5N3</accession>
<dbReference type="InterPro" id="IPR038726">
    <property type="entry name" value="PDDEXK_AddAB-type"/>
</dbReference>
<dbReference type="EMBL" id="CP136864">
    <property type="protein sequence ID" value="WOJ94139.1"/>
    <property type="molecule type" value="Genomic_DNA"/>
</dbReference>
<name>A0ABZ0I5N3_9GAMM</name>
<dbReference type="InterPro" id="IPR011604">
    <property type="entry name" value="PDDEXK-like_dom_sf"/>
</dbReference>
<gene>
    <name evidence="2" type="ORF">R0135_02965</name>
</gene>
<organism evidence="2 3">
    <name type="scientific">Congregibacter variabilis</name>
    <dbReference type="NCBI Taxonomy" id="3081200"/>
    <lineage>
        <taxon>Bacteria</taxon>
        <taxon>Pseudomonadati</taxon>
        <taxon>Pseudomonadota</taxon>
        <taxon>Gammaproteobacteria</taxon>
        <taxon>Cellvibrionales</taxon>
        <taxon>Halieaceae</taxon>
        <taxon>Congregibacter</taxon>
    </lineage>
</organism>
<dbReference type="Gene3D" id="3.90.320.10">
    <property type="match status" value="1"/>
</dbReference>
<evidence type="ECO:0000259" key="1">
    <source>
        <dbReference type="Pfam" id="PF12705"/>
    </source>
</evidence>
<evidence type="ECO:0000313" key="2">
    <source>
        <dbReference type="EMBL" id="WOJ94139.1"/>
    </source>
</evidence>
<feature type="domain" description="PD-(D/E)XK endonuclease-like" evidence="1">
    <location>
        <begin position="608"/>
        <end position="879"/>
    </location>
</feature>
<keyword evidence="3" id="KW-1185">Reference proteome</keyword>
<dbReference type="InterPro" id="IPR027417">
    <property type="entry name" value="P-loop_NTPase"/>
</dbReference>
<dbReference type="Pfam" id="PF12705">
    <property type="entry name" value="PDDEXK_1"/>
    <property type="match status" value="1"/>
</dbReference>
<reference evidence="2 3" key="1">
    <citation type="submission" date="2023-10" db="EMBL/GenBank/DDBJ databases">
        <title>Two novel species belonging to the OM43/NOR5 clade.</title>
        <authorList>
            <person name="Park M."/>
        </authorList>
    </citation>
    <scope>NUCLEOTIDE SEQUENCE [LARGE SCALE GENOMIC DNA]</scope>
    <source>
        <strain evidence="2 3">IMCC43200</strain>
    </source>
</reference>
<protein>
    <submittedName>
        <fullName evidence="2">PD-(D/E)XK nuclease family protein</fullName>
    </submittedName>
</protein>
<evidence type="ECO:0000313" key="3">
    <source>
        <dbReference type="Proteomes" id="UP001626537"/>
    </source>
</evidence>
<dbReference type="NCBIfam" id="TIGR03623">
    <property type="entry name" value="probable DNA repair protein"/>
    <property type="match status" value="1"/>
</dbReference>
<proteinExistence type="predicted"/>
<dbReference type="Proteomes" id="UP001626537">
    <property type="component" value="Chromosome"/>
</dbReference>
<dbReference type="RefSeq" id="WP_407348777.1">
    <property type="nucleotide sequence ID" value="NZ_CP136864.1"/>
</dbReference>
<sequence length="885" mass="100323">MSLRPLFAGIEDIAELLESGTAVLTPNRRLSRAVGDAQHQYRLTKGDQVWPSSSILPLRQFWIERWRHAVTRGLIEPKVLVDAAAQRLIWRKVIDADEAVPFSLLSPSRAANLCQEASETLALWRINLDDKAVRQSFSFDEDSRAFLRWESRFREVLLDLDAVTPEQALEELLTCPDALGQSVALLSQDDLPPLHQALCEASPTWQQLTLPHRTAQLLPTRAFSDPAAELQMAARWCREQHERDPLGRYAVVLSDMHSDRDRLEYYLRKEFDCLTQDYASLPVNFATGFTLDRVPLVRDALRILEFSLPEVAVESVIAVLQSRFIKPLTYRKTHRERCIRRLRDLAKERIPQRVMRSVLDDLLDKEACELPWDVVLQLETNGSWHRRPRTPSQWLEPFRAILSAWGWSRGATLDSLEYQQAVQWQEALDSFATQDLFAGALTLPEAIQSLRELLSEQQFQPRTEDQAIQVLGPLETTGLRFDAMWITGMSAERWPAAAQPNPYLPHGLQREQGMPHADAGWERRWAKARWDHWLAGAGEIQASYVNQRDGAEALPSPLIVEVPSKLESEDWTVDERWLVQASKAAFDRVVLNSVPLAKDERAFQGVGASVLEQQSACPFQAFSATRLQATQTPALTAGLLASERGTLLHRALYDVWGSLRDSTQLASITDAELTPVIQRALDYAQLGLLKERLDVIGGDMIALERQRLDVVLRRWLALERERTEEFVVTGREEPREHQLGDLRLRLRIDRVDRLSDGRELIIDYKSGAIGSIKQWLGERPARPQLPLYALLEPPAAGITYASLKPGSEGFKGIGEQEFIKGIESADKQLEDEQSGGMEALRHGWIEELTLLANEFVSGHSPVDPRIDACRYCQRFSLCRLGEELA</sequence>
<dbReference type="InterPro" id="IPR019925">
    <property type="entry name" value="DNA_repair_protein_predicted"/>
</dbReference>